<accession>A0A9N9D642</accession>
<organism evidence="2 3">
    <name type="scientific">Acaulospora morrowiae</name>
    <dbReference type="NCBI Taxonomy" id="94023"/>
    <lineage>
        <taxon>Eukaryota</taxon>
        <taxon>Fungi</taxon>
        <taxon>Fungi incertae sedis</taxon>
        <taxon>Mucoromycota</taxon>
        <taxon>Glomeromycotina</taxon>
        <taxon>Glomeromycetes</taxon>
        <taxon>Diversisporales</taxon>
        <taxon>Acaulosporaceae</taxon>
        <taxon>Acaulospora</taxon>
    </lineage>
</organism>
<comment type="caution">
    <text evidence="2">The sequence shown here is derived from an EMBL/GenBank/DDBJ whole genome shotgun (WGS) entry which is preliminary data.</text>
</comment>
<feature type="region of interest" description="Disordered" evidence="1">
    <location>
        <begin position="30"/>
        <end position="51"/>
    </location>
</feature>
<feature type="compositionally biased region" description="Polar residues" evidence="1">
    <location>
        <begin position="30"/>
        <end position="45"/>
    </location>
</feature>
<dbReference type="AlphaFoldDB" id="A0A9N9D642"/>
<name>A0A9N9D642_9GLOM</name>
<gene>
    <name evidence="2" type="ORF">AMORRO_LOCUS8935</name>
</gene>
<evidence type="ECO:0000256" key="1">
    <source>
        <dbReference type="SAM" id="MobiDB-lite"/>
    </source>
</evidence>
<keyword evidence="3" id="KW-1185">Reference proteome</keyword>
<dbReference type="EMBL" id="CAJVPV010008175">
    <property type="protein sequence ID" value="CAG8627449.1"/>
    <property type="molecule type" value="Genomic_DNA"/>
</dbReference>
<reference evidence="2" key="1">
    <citation type="submission" date="2021-06" db="EMBL/GenBank/DDBJ databases">
        <authorList>
            <person name="Kallberg Y."/>
            <person name="Tangrot J."/>
            <person name="Rosling A."/>
        </authorList>
    </citation>
    <scope>NUCLEOTIDE SEQUENCE</scope>
    <source>
        <strain evidence="2">CL551</strain>
    </source>
</reference>
<evidence type="ECO:0000313" key="2">
    <source>
        <dbReference type="EMBL" id="CAG8627449.1"/>
    </source>
</evidence>
<evidence type="ECO:0000313" key="3">
    <source>
        <dbReference type="Proteomes" id="UP000789342"/>
    </source>
</evidence>
<proteinExistence type="predicted"/>
<sequence>MITGAVFKNEEKCCDDHPHNSSNFENILENSGTISDPSSNLNMNGMNYFKE</sequence>
<dbReference type="Proteomes" id="UP000789342">
    <property type="component" value="Unassembled WGS sequence"/>
</dbReference>
<protein>
    <submittedName>
        <fullName evidence="2">18828_t:CDS:1</fullName>
    </submittedName>
</protein>